<dbReference type="InterPro" id="IPR029068">
    <property type="entry name" value="Glyas_Bleomycin-R_OHBP_Dase"/>
</dbReference>
<evidence type="ECO:0000259" key="1">
    <source>
        <dbReference type="PROSITE" id="PS51819"/>
    </source>
</evidence>
<evidence type="ECO:0000313" key="2">
    <source>
        <dbReference type="EMBL" id="PXF63182.1"/>
    </source>
</evidence>
<dbReference type="Pfam" id="PF00903">
    <property type="entry name" value="Glyoxalase"/>
    <property type="match status" value="1"/>
</dbReference>
<reference evidence="2 3" key="1">
    <citation type="submission" date="2018-05" db="EMBL/GenBank/DDBJ databases">
        <title>Kangiella spongicola genome sequence.</title>
        <authorList>
            <person name="Maclea K.S."/>
            <person name="Goen A.E."/>
            <person name="Kelley C."/>
            <person name="Underriner A."/>
            <person name="Silverwood T."/>
            <person name="Trachtenberg A.M."/>
        </authorList>
    </citation>
    <scope>NUCLEOTIDE SEQUENCE [LARGE SCALE GENOMIC DNA]</scope>
    <source>
        <strain evidence="2 3">ATCC BAA-2076</strain>
    </source>
</reference>
<dbReference type="PANTHER" id="PTHR21366:SF14">
    <property type="entry name" value="GLYOXALASE DOMAIN-CONTAINING PROTEIN 5"/>
    <property type="match status" value="1"/>
</dbReference>
<feature type="domain" description="VOC" evidence="1">
    <location>
        <begin position="6"/>
        <end position="133"/>
    </location>
</feature>
<dbReference type="PROSITE" id="PS51819">
    <property type="entry name" value="VOC"/>
    <property type="match status" value="1"/>
</dbReference>
<protein>
    <submittedName>
        <fullName evidence="2">VOC family virulence protein</fullName>
    </submittedName>
</protein>
<name>A0A318D1R7_9GAMM</name>
<dbReference type="OrthoDB" id="9812656at2"/>
<keyword evidence="3" id="KW-1185">Reference proteome</keyword>
<evidence type="ECO:0000313" key="3">
    <source>
        <dbReference type="Proteomes" id="UP000247689"/>
    </source>
</evidence>
<dbReference type="InterPro" id="IPR037523">
    <property type="entry name" value="VOC_core"/>
</dbReference>
<comment type="caution">
    <text evidence="2">The sequence shown here is derived from an EMBL/GenBank/DDBJ whole genome shotgun (WGS) entry which is preliminary data.</text>
</comment>
<accession>A0A318D1R7</accession>
<dbReference type="PANTHER" id="PTHR21366">
    <property type="entry name" value="GLYOXALASE FAMILY PROTEIN"/>
    <property type="match status" value="1"/>
</dbReference>
<dbReference type="AlphaFoldDB" id="A0A318D1R7"/>
<dbReference type="Gene3D" id="3.10.180.10">
    <property type="entry name" value="2,3-Dihydroxybiphenyl 1,2-Dioxygenase, domain 1"/>
    <property type="match status" value="1"/>
</dbReference>
<dbReference type="Proteomes" id="UP000247689">
    <property type="component" value="Unassembled WGS sequence"/>
</dbReference>
<dbReference type="SUPFAM" id="SSF54593">
    <property type="entry name" value="Glyoxalase/Bleomycin resistance protein/Dihydroxybiphenyl dioxygenase"/>
    <property type="match status" value="1"/>
</dbReference>
<dbReference type="EMBL" id="QICH01000002">
    <property type="protein sequence ID" value="PXF63182.1"/>
    <property type="molecule type" value="Genomic_DNA"/>
</dbReference>
<dbReference type="InterPro" id="IPR004360">
    <property type="entry name" value="Glyas_Fos-R_dOase_dom"/>
</dbReference>
<sequence length="139" mass="15146">MFEIAGIDHIVLRTSKLAEMLEFYCDALKCTVERETSEELGLTQLRAGSALIDLVTVDGKLGRMGGEAPSTSGNNLDHFCLQLKAISESDIKQHLESHGVDVGEFDERYGAQGFGQSIYIQDPEGNTVELRSAIIPSSL</sequence>
<dbReference type="RefSeq" id="WP_110200985.1">
    <property type="nucleotide sequence ID" value="NZ_QICH01000002.1"/>
</dbReference>
<proteinExistence type="predicted"/>
<gene>
    <name evidence="2" type="ORF">DL796_06970</name>
</gene>
<organism evidence="2 3">
    <name type="scientific">Kangiella spongicola</name>
    <dbReference type="NCBI Taxonomy" id="796379"/>
    <lineage>
        <taxon>Bacteria</taxon>
        <taxon>Pseudomonadati</taxon>
        <taxon>Pseudomonadota</taxon>
        <taxon>Gammaproteobacteria</taxon>
        <taxon>Kangiellales</taxon>
        <taxon>Kangiellaceae</taxon>
        <taxon>Kangiella</taxon>
    </lineage>
</organism>
<dbReference type="InterPro" id="IPR050383">
    <property type="entry name" value="GlyoxalaseI/FosfomycinResist"/>
</dbReference>